<dbReference type="Gene3D" id="3.30.70.120">
    <property type="match status" value="1"/>
</dbReference>
<dbReference type="Proteomes" id="UP000638188">
    <property type="component" value="Unassembled WGS sequence"/>
</dbReference>
<reference evidence="2" key="1">
    <citation type="journal article" date="2019" name="Int. J. Syst. Evol. Microbiol.">
        <title>The Global Catalogue of Microorganisms (GCM) 10K type strain sequencing project: providing services to taxonomists for standard genome sequencing and annotation.</title>
        <authorList>
            <consortium name="The Broad Institute Genomics Platform"/>
            <consortium name="The Broad Institute Genome Sequencing Center for Infectious Disease"/>
            <person name="Wu L."/>
            <person name="Ma J."/>
        </authorList>
    </citation>
    <scope>NUCLEOTIDE SEQUENCE [LARGE SCALE GENOMIC DNA]</scope>
    <source>
        <strain evidence="2">CGMCC 1.12482</strain>
    </source>
</reference>
<dbReference type="InterPro" id="IPR036069">
    <property type="entry name" value="DUF34/NIF3_sf"/>
</dbReference>
<accession>A0ABQ1NT12</accession>
<organism evidence="1 2">
    <name type="scientific">Halopseudomonas salina</name>
    <dbReference type="NCBI Taxonomy" id="1323744"/>
    <lineage>
        <taxon>Bacteria</taxon>
        <taxon>Pseudomonadati</taxon>
        <taxon>Pseudomonadota</taxon>
        <taxon>Gammaproteobacteria</taxon>
        <taxon>Pseudomonadales</taxon>
        <taxon>Pseudomonadaceae</taxon>
        <taxon>Halopseudomonas</taxon>
    </lineage>
</organism>
<keyword evidence="2" id="KW-1185">Reference proteome</keyword>
<dbReference type="InterPro" id="IPR015867">
    <property type="entry name" value="N-reg_PII/ATP_PRibTrfase_C"/>
</dbReference>
<dbReference type="RefSeq" id="WP_150277840.1">
    <property type="nucleotide sequence ID" value="NZ_BMFF01000001.1"/>
</dbReference>
<evidence type="ECO:0000313" key="2">
    <source>
        <dbReference type="Proteomes" id="UP000638188"/>
    </source>
</evidence>
<name>A0ABQ1NT12_9GAMM</name>
<dbReference type="PANTHER" id="PTHR41774:SF1">
    <property type="entry name" value="NGG1P INTERACTING FACTOR NIF3"/>
    <property type="match status" value="1"/>
</dbReference>
<dbReference type="PANTHER" id="PTHR41774">
    <property type="match status" value="1"/>
</dbReference>
<dbReference type="EMBL" id="BMFF01000001">
    <property type="protein sequence ID" value="GGC84480.1"/>
    <property type="molecule type" value="Genomic_DNA"/>
</dbReference>
<comment type="caution">
    <text evidence="1">The sequence shown here is derived from an EMBL/GenBank/DDBJ whole genome shotgun (WGS) entry which is preliminary data.</text>
</comment>
<dbReference type="SUPFAM" id="SSF102705">
    <property type="entry name" value="NIF3 (NGG1p interacting factor 3)-like"/>
    <property type="match status" value="1"/>
</dbReference>
<sequence length="103" mass="11443">MYKLCFYVPESHLEAVKLAVFGAGAGHIGNYEHCCWQTGGTGQFRPMPGSQPFIGESGALERVEEFRVEMVCADKSIQTAIAALRQAHPYEEPAFDCWLLAEF</sequence>
<proteinExistence type="predicted"/>
<gene>
    <name evidence="1" type="ORF">GCM10007418_00380</name>
</gene>
<protein>
    <submittedName>
        <fullName evidence="1">NIF3 1</fullName>
    </submittedName>
</protein>
<evidence type="ECO:0000313" key="1">
    <source>
        <dbReference type="EMBL" id="GGC84480.1"/>
    </source>
</evidence>